<organism evidence="3 4">
    <name type="scientific">Helobdella robusta</name>
    <name type="common">Californian leech</name>
    <dbReference type="NCBI Taxonomy" id="6412"/>
    <lineage>
        <taxon>Eukaryota</taxon>
        <taxon>Metazoa</taxon>
        <taxon>Spiralia</taxon>
        <taxon>Lophotrochozoa</taxon>
        <taxon>Annelida</taxon>
        <taxon>Clitellata</taxon>
        <taxon>Hirudinea</taxon>
        <taxon>Rhynchobdellida</taxon>
        <taxon>Glossiphoniidae</taxon>
        <taxon>Helobdella</taxon>
    </lineage>
</organism>
<dbReference type="KEGG" id="hro:HELRODRAFT_164838"/>
<dbReference type="CTD" id="20200703"/>
<dbReference type="PANTHER" id="PTHR14991:SF0">
    <property type="entry name" value="RING FINGER PROTEIN 32"/>
    <property type="match status" value="1"/>
</dbReference>
<dbReference type="InterPro" id="IPR042862">
    <property type="entry name" value="RNF32"/>
</dbReference>
<accession>T1EVV3</accession>
<feature type="region of interest" description="Disordered" evidence="1">
    <location>
        <begin position="137"/>
        <end position="182"/>
    </location>
</feature>
<protein>
    <submittedName>
        <fullName evidence="2 3">Uncharacterized protein</fullName>
    </submittedName>
</protein>
<dbReference type="PANTHER" id="PTHR14991">
    <property type="entry name" value="RING FINGER PROTEIN 32"/>
    <property type="match status" value="1"/>
</dbReference>
<evidence type="ECO:0000313" key="3">
    <source>
        <dbReference type="EnsemblMetazoa" id="HelroP164838"/>
    </source>
</evidence>
<gene>
    <name evidence="3" type="primary">20200703</name>
    <name evidence="2" type="ORF">HELRODRAFT_164838</name>
</gene>
<reference evidence="3" key="3">
    <citation type="submission" date="2015-06" db="UniProtKB">
        <authorList>
            <consortium name="EnsemblMetazoa"/>
        </authorList>
    </citation>
    <scope>IDENTIFICATION</scope>
</reference>
<dbReference type="GeneID" id="20200703"/>
<reference evidence="2 4" key="2">
    <citation type="journal article" date="2013" name="Nature">
        <title>Insights into bilaterian evolution from three spiralian genomes.</title>
        <authorList>
            <person name="Simakov O."/>
            <person name="Marletaz F."/>
            <person name="Cho S.J."/>
            <person name="Edsinger-Gonzales E."/>
            <person name="Havlak P."/>
            <person name="Hellsten U."/>
            <person name="Kuo D.H."/>
            <person name="Larsson T."/>
            <person name="Lv J."/>
            <person name="Arendt D."/>
            <person name="Savage R."/>
            <person name="Osoegawa K."/>
            <person name="de Jong P."/>
            <person name="Grimwood J."/>
            <person name="Chapman J.A."/>
            <person name="Shapiro H."/>
            <person name="Aerts A."/>
            <person name="Otillar R.P."/>
            <person name="Terry A.Y."/>
            <person name="Boore J.L."/>
            <person name="Grigoriev I.V."/>
            <person name="Lindberg D.R."/>
            <person name="Seaver E.C."/>
            <person name="Weisblat D.A."/>
            <person name="Putnam N.H."/>
            <person name="Rokhsar D.S."/>
        </authorList>
    </citation>
    <scope>NUCLEOTIDE SEQUENCE</scope>
</reference>
<dbReference type="Proteomes" id="UP000015101">
    <property type="component" value="Unassembled WGS sequence"/>
</dbReference>
<dbReference type="HOGENOM" id="CLU_919137_0_0_1"/>
<dbReference type="InParanoid" id="T1EVV3"/>
<sequence>MKSCLEAFEKLTRQRTCPLCRCSDYETRLISSARPFYLNKCAMKIQSTWKMYRCMKVYEEHLRNNPPKHPTLKKKYFEGKLSSIVDKVVATVNLDVDGLMEEMNTCITRSRRINRKLMSEDDDVDWAAVKIKKNGFYNNDTNSSSNESSRSSYRNASSNKTNKTKIDCTDNNVNIHKNNNKKKIHKTKINRNINANNATSNNIFNGNNNDENNSLATKPSIRSTSASTPFYILSCSHVYHKPCFDTLEMFAIETLTASELVCPVIPKCGTDSDQFTVLHIIGIDRRCRRVLFLFGSLLESYDV</sequence>
<evidence type="ECO:0000256" key="1">
    <source>
        <dbReference type="SAM" id="MobiDB-lite"/>
    </source>
</evidence>
<dbReference type="EMBL" id="KB097639">
    <property type="protein sequence ID" value="ESN92739.1"/>
    <property type="molecule type" value="Genomic_DNA"/>
</dbReference>
<dbReference type="AlphaFoldDB" id="T1EVV3"/>
<evidence type="ECO:0000313" key="4">
    <source>
        <dbReference type="Proteomes" id="UP000015101"/>
    </source>
</evidence>
<evidence type="ECO:0000313" key="2">
    <source>
        <dbReference type="EMBL" id="ESN92739.1"/>
    </source>
</evidence>
<dbReference type="STRING" id="6412.T1EVV3"/>
<dbReference type="EnsemblMetazoa" id="HelroT164838">
    <property type="protein sequence ID" value="HelroP164838"/>
    <property type="gene ID" value="HelroG164838"/>
</dbReference>
<name>T1EVV3_HELRO</name>
<dbReference type="RefSeq" id="XP_009029041.1">
    <property type="nucleotide sequence ID" value="XM_009030793.1"/>
</dbReference>
<keyword evidence="4" id="KW-1185">Reference proteome</keyword>
<proteinExistence type="predicted"/>
<feature type="compositionally biased region" description="Low complexity" evidence="1">
    <location>
        <begin position="138"/>
        <end position="159"/>
    </location>
</feature>
<dbReference type="eggNOG" id="KOG0800">
    <property type="taxonomic scope" value="Eukaryota"/>
</dbReference>
<dbReference type="EMBL" id="AMQM01001852">
    <property type="status" value="NOT_ANNOTATED_CDS"/>
    <property type="molecule type" value="Genomic_DNA"/>
</dbReference>
<reference evidence="4" key="1">
    <citation type="submission" date="2012-12" db="EMBL/GenBank/DDBJ databases">
        <authorList>
            <person name="Hellsten U."/>
            <person name="Grimwood J."/>
            <person name="Chapman J.A."/>
            <person name="Shapiro H."/>
            <person name="Aerts A."/>
            <person name="Otillar R.P."/>
            <person name="Terry A.Y."/>
            <person name="Boore J.L."/>
            <person name="Simakov O."/>
            <person name="Marletaz F."/>
            <person name="Cho S.-J."/>
            <person name="Edsinger-Gonzales E."/>
            <person name="Havlak P."/>
            <person name="Kuo D.-H."/>
            <person name="Larsson T."/>
            <person name="Lv J."/>
            <person name="Arendt D."/>
            <person name="Savage R."/>
            <person name="Osoegawa K."/>
            <person name="de Jong P."/>
            <person name="Lindberg D.R."/>
            <person name="Seaver E.C."/>
            <person name="Weisblat D.A."/>
            <person name="Putnam N.H."/>
            <person name="Grigoriev I.V."/>
            <person name="Rokhsar D.S."/>
        </authorList>
    </citation>
    <scope>NUCLEOTIDE SEQUENCE</scope>
</reference>
<dbReference type="OrthoDB" id="8062037at2759"/>